<dbReference type="PANTHER" id="PTHR37809:SF1">
    <property type="entry name" value="RIBOSOMAL PROTEIN S12 METHYLTHIOTRANSFERASE ACCESSORY FACTOR YCAO"/>
    <property type="match status" value="1"/>
</dbReference>
<evidence type="ECO:0000313" key="3">
    <source>
        <dbReference type="EMBL" id="PWD73520.1"/>
    </source>
</evidence>
<dbReference type="AlphaFoldDB" id="A0AAP6VGI5"/>
<reference evidence="3 5" key="1">
    <citation type="submission" date="2018-05" db="EMBL/GenBank/DDBJ databases">
        <title>Genomic diversity of pathogens causing Blackleg of Potato in Pakistan.</title>
        <authorList>
            <person name="Sarfraz S."/>
            <person name="Riaz K."/>
            <person name="Oulghazi S."/>
            <person name="Cigna J."/>
            <person name="Sahi S.T."/>
            <person name="Khan S.H."/>
            <person name="Hameed A."/>
            <person name="Faure D."/>
        </authorList>
    </citation>
    <scope>NUCLEOTIDE SEQUENCE [LARGE SCALE GENOMIC DNA]</scope>
    <source>
        <strain evidence="3 5">SS70</strain>
    </source>
</reference>
<dbReference type="Gene3D" id="3.30.1330.230">
    <property type="match status" value="1"/>
</dbReference>
<dbReference type="RefSeq" id="WP_071598740.1">
    <property type="nucleotide sequence ID" value="NZ_CP031560.1"/>
</dbReference>
<keyword evidence="6" id="KW-1185">Reference proteome</keyword>
<dbReference type="Proteomes" id="UP000266633">
    <property type="component" value="Unassembled WGS sequence"/>
</dbReference>
<dbReference type="Proteomes" id="UP000245055">
    <property type="component" value="Unassembled WGS sequence"/>
</dbReference>
<accession>A0AAP6VGI5</accession>
<feature type="region of interest" description="Disordered" evidence="1">
    <location>
        <begin position="322"/>
        <end position="349"/>
    </location>
</feature>
<dbReference type="EMBL" id="QESZ01000014">
    <property type="protein sequence ID" value="PWD73520.1"/>
    <property type="molecule type" value="Genomic_DNA"/>
</dbReference>
<protein>
    <recommendedName>
        <fullName evidence="2">YcaO domain-containing protein</fullName>
    </recommendedName>
</protein>
<dbReference type="NCBIfam" id="TIGR00702">
    <property type="entry name" value="YcaO-type kinase domain"/>
    <property type="match status" value="1"/>
</dbReference>
<feature type="compositionally biased region" description="Pro residues" evidence="1">
    <location>
        <begin position="330"/>
        <end position="341"/>
    </location>
</feature>
<gene>
    <name evidence="4" type="ORF">D5077_22115</name>
    <name evidence="3" type="ORF">DF213_10460</name>
</gene>
<evidence type="ECO:0000313" key="6">
    <source>
        <dbReference type="Proteomes" id="UP000266633"/>
    </source>
</evidence>
<dbReference type="Pfam" id="PF02624">
    <property type="entry name" value="YcaO"/>
    <property type="match status" value="1"/>
</dbReference>
<organism evidence="3 5">
    <name type="scientific">Dickeya dianthicola</name>
    <dbReference type="NCBI Taxonomy" id="204039"/>
    <lineage>
        <taxon>Bacteria</taxon>
        <taxon>Pseudomonadati</taxon>
        <taxon>Pseudomonadota</taxon>
        <taxon>Gammaproteobacteria</taxon>
        <taxon>Enterobacterales</taxon>
        <taxon>Pectobacteriaceae</taxon>
        <taxon>Dickeya</taxon>
    </lineage>
</organism>
<feature type="domain" description="YcaO" evidence="2">
    <location>
        <begin position="65"/>
        <end position="403"/>
    </location>
</feature>
<dbReference type="PROSITE" id="PS51664">
    <property type="entry name" value="YCAO"/>
    <property type="match status" value="1"/>
</dbReference>
<comment type="caution">
    <text evidence="3">The sequence shown here is derived from an EMBL/GenBank/DDBJ whole genome shotgun (WGS) entry which is preliminary data.</text>
</comment>
<reference evidence="4 6" key="2">
    <citation type="submission" date="2018-09" db="EMBL/GenBank/DDBJ databases">
        <title>Phylogenetic diversity of Pectobacterium and Dickeya strains causing blackleg disease of potato in Morocco.</title>
        <authorList>
            <person name="Oulghazi S."/>
            <person name="Moumni M."/>
            <person name="Faure D."/>
        </authorList>
    </citation>
    <scope>NUCLEOTIDE SEQUENCE [LARGE SCALE GENOMIC DNA]</scope>
    <source>
        <strain evidence="4 6">S4.16.03.LID</strain>
    </source>
</reference>
<name>A0AAP6VGI5_9GAMM</name>
<dbReference type="PANTHER" id="PTHR37809">
    <property type="entry name" value="RIBOSOMAL PROTEIN S12 METHYLTHIOTRANSFERASE ACCESSORY FACTOR YCAO"/>
    <property type="match status" value="1"/>
</dbReference>
<proteinExistence type="predicted"/>
<dbReference type="EMBL" id="QZDO01000102">
    <property type="protein sequence ID" value="RJL64659.1"/>
    <property type="molecule type" value="Genomic_DNA"/>
</dbReference>
<evidence type="ECO:0000313" key="4">
    <source>
        <dbReference type="EMBL" id="RJL64659.1"/>
    </source>
</evidence>
<dbReference type="InterPro" id="IPR003776">
    <property type="entry name" value="YcaO-like_dom"/>
</dbReference>
<dbReference type="GeneID" id="49321012"/>
<sequence>MKTATTPSLRRYTEKEVVALALPLRQRLGISRLTSVGEFINLPGVSIVNAVRTEIKKGQISSTQGKGRSLIAATCSALMEAYERHCACWCEPAIFHHQATTDDKQTLQRLGFAPECDIQQWIKGYEWHTGREQRIPAIEVQFPYHGADRHHANIQAHTSGLACGGSLEEATCFAIMESIERNTTSLFYKHCLSKICADFVDLSTISRTSTMTLWEHLNDKGYESFALRIHGPLPTYYVALYDPVSMGPKFMIAGSASGFTESEALDAAMMEAIQGLVVSLQASREDLHRQEKKYRSQSFFETSKFSKLRALFHKHYANVAMPSSEQSPLEPSPLEPSPLEPSPSEQSPQTLTAATQFLAKVLEKQGVEDVYMVDLSLNDLPFHTVKAVIPGLYDWHVNPGRVG</sequence>
<evidence type="ECO:0000313" key="5">
    <source>
        <dbReference type="Proteomes" id="UP000245055"/>
    </source>
</evidence>
<evidence type="ECO:0000259" key="2">
    <source>
        <dbReference type="PROSITE" id="PS51664"/>
    </source>
</evidence>
<evidence type="ECO:0000256" key="1">
    <source>
        <dbReference type="SAM" id="MobiDB-lite"/>
    </source>
</evidence>